<dbReference type="AlphaFoldDB" id="A0A6I6MNG7"/>
<proteinExistence type="predicted"/>
<evidence type="ECO:0000313" key="3">
    <source>
        <dbReference type="Proteomes" id="UP000431269"/>
    </source>
</evidence>
<name>A0A6I6MNG7_9CAUL</name>
<dbReference type="EMBL" id="CP047045">
    <property type="protein sequence ID" value="QGZ94307.1"/>
    <property type="molecule type" value="Genomic_DNA"/>
</dbReference>
<dbReference type="RefSeq" id="WP_228445889.1">
    <property type="nucleotide sequence ID" value="NZ_CP047045.1"/>
</dbReference>
<keyword evidence="3" id="KW-1185">Reference proteome</keyword>
<dbReference type="Proteomes" id="UP000431269">
    <property type="component" value="Chromosome"/>
</dbReference>
<accession>A0A6I6MNG7</accession>
<protein>
    <submittedName>
        <fullName evidence="2">Uncharacterized protein</fullName>
    </submittedName>
</protein>
<evidence type="ECO:0000256" key="1">
    <source>
        <dbReference type="SAM" id="SignalP"/>
    </source>
</evidence>
<sequence>MTLTKTLAAAAALALIASPAYAQNLNTGATGTYGQVQLRSGYQPDPYTVSVTAGGPIESTRADEDCSAGYVAQRASFTLRYTAGELPLYIGAVSDADTTIVVRTPNGEWVCDDDGGGALNPLVTWEEPRTGRYQIWVGRFGTEGETANATLHISEVGGPSAAQTGDGPDFSLEPAYGSVDLTGGFTPDPHTVAIDAGGTIDASVLNQPGCVGRIAQAPDFRLNWTAGSGSLPLIFSVAADSDTTLVINDAQGNWVCDDDGGEAGLNPSIRFDAPASGQYDVWVGTYSEGDLQPSTLNISELTTQ</sequence>
<reference evidence="3" key="1">
    <citation type="submission" date="2019-12" db="EMBL/GenBank/DDBJ databases">
        <title>Complete genome of Terracaulis silvestris 0127_4.</title>
        <authorList>
            <person name="Vieira S."/>
            <person name="Riedel T."/>
            <person name="Sproer C."/>
            <person name="Pascual J."/>
            <person name="Boedeker C."/>
            <person name="Overmann J."/>
        </authorList>
    </citation>
    <scope>NUCLEOTIDE SEQUENCE [LARGE SCALE GENOMIC DNA]</scope>
    <source>
        <strain evidence="3">0127_4</strain>
    </source>
</reference>
<feature type="chain" id="PRO_5026047443" evidence="1">
    <location>
        <begin position="23"/>
        <end position="304"/>
    </location>
</feature>
<dbReference type="KEGG" id="tsv:DSM104635_01125"/>
<keyword evidence="1" id="KW-0732">Signal</keyword>
<organism evidence="2 3">
    <name type="scientific">Terricaulis silvestris</name>
    <dbReference type="NCBI Taxonomy" id="2686094"/>
    <lineage>
        <taxon>Bacteria</taxon>
        <taxon>Pseudomonadati</taxon>
        <taxon>Pseudomonadota</taxon>
        <taxon>Alphaproteobacteria</taxon>
        <taxon>Caulobacterales</taxon>
        <taxon>Caulobacteraceae</taxon>
        <taxon>Terricaulis</taxon>
    </lineage>
</organism>
<feature type="signal peptide" evidence="1">
    <location>
        <begin position="1"/>
        <end position="22"/>
    </location>
</feature>
<evidence type="ECO:0000313" key="2">
    <source>
        <dbReference type="EMBL" id="QGZ94307.1"/>
    </source>
</evidence>
<gene>
    <name evidence="2" type="ORF">DSM104635_01125</name>
</gene>